<sequence>MALGFENEIEIIEVMEGYLINSRPPEEVRNEVDINYKIEGQSIIVFEIRPVWNNPSEKMESNVAKATFTKTENKWKIYWFKSDMKWHIYKPNEKVNNLKEFVKIIEEDKHCCFWG</sequence>
<name>A0ABR7JJF1_9FLAO</name>
<gene>
    <name evidence="1" type="ORF">H8R26_14465</name>
</gene>
<keyword evidence="2" id="KW-1185">Reference proteome</keyword>
<proteinExistence type="predicted"/>
<evidence type="ECO:0000313" key="2">
    <source>
        <dbReference type="Proteomes" id="UP000621670"/>
    </source>
</evidence>
<dbReference type="InterPro" id="IPR021388">
    <property type="entry name" value="DUF3024"/>
</dbReference>
<comment type="caution">
    <text evidence="1">The sequence shown here is derived from an EMBL/GenBank/DDBJ whole genome shotgun (WGS) entry which is preliminary data.</text>
</comment>
<dbReference type="Proteomes" id="UP000621670">
    <property type="component" value="Unassembled WGS sequence"/>
</dbReference>
<reference evidence="1 2" key="1">
    <citation type="submission" date="2020-08" db="EMBL/GenBank/DDBJ databases">
        <title>Description of novel Flavobacterium F-400 isolate.</title>
        <authorList>
            <person name="Saticioglu I."/>
            <person name="Duman M."/>
            <person name="Altun S."/>
        </authorList>
    </citation>
    <scope>NUCLEOTIDE SEQUENCE [LARGE SCALE GENOMIC DNA]</scope>
    <source>
        <strain evidence="1 2">F-400</strain>
    </source>
</reference>
<dbReference type="RefSeq" id="WP_166139094.1">
    <property type="nucleotide sequence ID" value="NZ_JAAOBY010000012.1"/>
</dbReference>
<protein>
    <submittedName>
        <fullName evidence="1">DUF3024 domain-containing protein</fullName>
    </submittedName>
</protein>
<dbReference type="Pfam" id="PF11225">
    <property type="entry name" value="DUF3024"/>
    <property type="match status" value="1"/>
</dbReference>
<dbReference type="EMBL" id="JACRUM010000013">
    <property type="protein sequence ID" value="MBC5864628.1"/>
    <property type="molecule type" value="Genomic_DNA"/>
</dbReference>
<organism evidence="1 2">
    <name type="scientific">Flavobacterium turcicum</name>
    <dbReference type="NCBI Taxonomy" id="2764718"/>
    <lineage>
        <taxon>Bacteria</taxon>
        <taxon>Pseudomonadati</taxon>
        <taxon>Bacteroidota</taxon>
        <taxon>Flavobacteriia</taxon>
        <taxon>Flavobacteriales</taxon>
        <taxon>Flavobacteriaceae</taxon>
        <taxon>Flavobacterium</taxon>
    </lineage>
</organism>
<evidence type="ECO:0000313" key="1">
    <source>
        <dbReference type="EMBL" id="MBC5864628.1"/>
    </source>
</evidence>
<accession>A0ABR7JJF1</accession>